<dbReference type="RefSeq" id="XP_031940791.1">
    <property type="nucleotide sequence ID" value="XM_032082163.1"/>
</dbReference>
<evidence type="ECO:0000256" key="1">
    <source>
        <dbReference type="SAM" id="Phobius"/>
    </source>
</evidence>
<accession>A0A5N7DAJ9</accession>
<gene>
    <name evidence="2" type="ORF">BDV37DRAFT_250138</name>
</gene>
<dbReference type="GeneID" id="43666854"/>
<keyword evidence="1" id="KW-1133">Transmembrane helix</keyword>
<protein>
    <submittedName>
        <fullName evidence="2">Uncharacterized protein</fullName>
    </submittedName>
</protein>
<reference evidence="2 3" key="1">
    <citation type="submission" date="2019-04" db="EMBL/GenBank/DDBJ databases">
        <authorList>
            <consortium name="DOE Joint Genome Institute"/>
            <person name="Mondo S."/>
            <person name="Kjaerbolling I."/>
            <person name="Vesth T."/>
            <person name="Frisvad J.C."/>
            <person name="Nybo J.L."/>
            <person name="Theobald S."/>
            <person name="Kildgaard S."/>
            <person name="Isbrandt T."/>
            <person name="Kuo A."/>
            <person name="Sato A."/>
            <person name="Lyhne E.K."/>
            <person name="Kogle M.E."/>
            <person name="Wiebenga A."/>
            <person name="Kun R.S."/>
            <person name="Lubbers R.J."/>
            <person name="Makela M.R."/>
            <person name="Barry K."/>
            <person name="Chovatia M."/>
            <person name="Clum A."/>
            <person name="Daum C."/>
            <person name="Haridas S."/>
            <person name="He G."/>
            <person name="LaButti K."/>
            <person name="Lipzen A."/>
            <person name="Riley R."/>
            <person name="Salamov A."/>
            <person name="Simmons B.A."/>
            <person name="Magnuson J.K."/>
            <person name="Henrissat B."/>
            <person name="Mortensen U.H."/>
            <person name="Larsen T.O."/>
            <person name="Devries R.P."/>
            <person name="Grigoriev I.V."/>
            <person name="Machida M."/>
            <person name="Baker S.E."/>
            <person name="Andersen M.R."/>
            <person name="Cantor M.N."/>
            <person name="Hua S.X."/>
        </authorList>
    </citation>
    <scope>NUCLEOTIDE SEQUENCE [LARGE SCALE GENOMIC DNA]</scope>
    <source>
        <strain evidence="2 3">CBS 119388</strain>
    </source>
</reference>
<proteinExistence type="predicted"/>
<feature type="transmembrane region" description="Helical" evidence="1">
    <location>
        <begin position="55"/>
        <end position="74"/>
    </location>
</feature>
<dbReference type="AlphaFoldDB" id="A0A5N7DAJ9"/>
<organism evidence="2 3">
    <name type="scientific">Aspergillus pseudonomiae</name>
    <dbReference type="NCBI Taxonomy" id="1506151"/>
    <lineage>
        <taxon>Eukaryota</taxon>
        <taxon>Fungi</taxon>
        <taxon>Dikarya</taxon>
        <taxon>Ascomycota</taxon>
        <taxon>Pezizomycotina</taxon>
        <taxon>Eurotiomycetes</taxon>
        <taxon>Eurotiomycetidae</taxon>
        <taxon>Eurotiales</taxon>
        <taxon>Aspergillaceae</taxon>
        <taxon>Aspergillus</taxon>
        <taxon>Aspergillus subgen. Circumdati</taxon>
    </lineage>
</organism>
<evidence type="ECO:0000313" key="2">
    <source>
        <dbReference type="EMBL" id="KAE8403472.1"/>
    </source>
</evidence>
<evidence type="ECO:0000313" key="3">
    <source>
        <dbReference type="Proteomes" id="UP000325579"/>
    </source>
</evidence>
<sequence>MEILPTRCWRIIIQDMDSCICVCISLCKHGRGRCCLEGWNRNKTKRLCVPMSPKLAFSLLIYIKYIYMCIRIYVEVCLCA</sequence>
<keyword evidence="1" id="KW-0812">Transmembrane</keyword>
<dbReference type="EMBL" id="ML736776">
    <property type="protein sequence ID" value="KAE8403472.1"/>
    <property type="molecule type" value="Genomic_DNA"/>
</dbReference>
<keyword evidence="3" id="KW-1185">Reference proteome</keyword>
<name>A0A5N7DAJ9_9EURO</name>
<dbReference type="Proteomes" id="UP000325579">
    <property type="component" value="Unassembled WGS sequence"/>
</dbReference>
<keyword evidence="1" id="KW-0472">Membrane</keyword>